<name>A0A1I4WLH8_9PROT</name>
<keyword evidence="3" id="KW-1185">Reference proteome</keyword>
<accession>A0A1I4WLH8</accession>
<dbReference type="EMBL" id="FOUB01000112">
    <property type="protein sequence ID" value="SFN14020.1"/>
    <property type="molecule type" value="Genomic_DNA"/>
</dbReference>
<gene>
    <name evidence="2" type="ORF">SAMN05421863_11126</name>
</gene>
<feature type="transmembrane region" description="Helical" evidence="1">
    <location>
        <begin position="26"/>
        <end position="46"/>
    </location>
</feature>
<keyword evidence="1" id="KW-0472">Membrane</keyword>
<evidence type="ECO:0000313" key="2">
    <source>
        <dbReference type="EMBL" id="SFN14020.1"/>
    </source>
</evidence>
<organism evidence="2 3">
    <name type="scientific">Nitrosomonas communis</name>
    <dbReference type="NCBI Taxonomy" id="44574"/>
    <lineage>
        <taxon>Bacteria</taxon>
        <taxon>Pseudomonadati</taxon>
        <taxon>Pseudomonadota</taxon>
        <taxon>Betaproteobacteria</taxon>
        <taxon>Nitrosomonadales</taxon>
        <taxon>Nitrosomonadaceae</taxon>
        <taxon>Nitrosomonas</taxon>
    </lineage>
</organism>
<sequence>MSFKFNKQSIFRFLFQYVGMRGINETAVITCTMAGLNLSFLFVFTPDNQCTYFIQLYCIAVLAFSFLGGSVMRKDEF</sequence>
<proteinExistence type="predicted"/>
<dbReference type="AlphaFoldDB" id="A0A1I4WLH8"/>
<evidence type="ECO:0000313" key="3">
    <source>
        <dbReference type="Proteomes" id="UP000183287"/>
    </source>
</evidence>
<keyword evidence="1" id="KW-0812">Transmembrane</keyword>
<evidence type="ECO:0000256" key="1">
    <source>
        <dbReference type="SAM" id="Phobius"/>
    </source>
</evidence>
<dbReference type="Proteomes" id="UP000183287">
    <property type="component" value="Unassembled WGS sequence"/>
</dbReference>
<reference evidence="3" key="1">
    <citation type="submission" date="2016-10" db="EMBL/GenBank/DDBJ databases">
        <authorList>
            <person name="Varghese N."/>
            <person name="Submissions S."/>
        </authorList>
    </citation>
    <scope>NUCLEOTIDE SEQUENCE [LARGE SCALE GENOMIC DNA]</scope>
    <source>
        <strain evidence="3">Nm44</strain>
    </source>
</reference>
<feature type="transmembrane region" description="Helical" evidence="1">
    <location>
        <begin position="52"/>
        <end position="72"/>
    </location>
</feature>
<keyword evidence="1" id="KW-1133">Transmembrane helix</keyword>
<protein>
    <submittedName>
        <fullName evidence="2">Uncharacterized protein</fullName>
    </submittedName>
</protein>